<sequence>MFESTDRVSCEIATFGQLFLREPPDLAESFDVGPK</sequence>
<reference evidence="1 2" key="1">
    <citation type="submission" date="2018-03" db="EMBL/GenBank/DDBJ databases">
        <title>Draft Genome Sequences of the Obligatory Marine Myxobacteria Enhygromyxa salina SWB005.</title>
        <authorList>
            <person name="Poehlein A."/>
            <person name="Moghaddam J.A."/>
            <person name="Harms H."/>
            <person name="Alanjari M."/>
            <person name="Koenig G.M."/>
            <person name="Daniel R."/>
            <person name="Schaeberle T.F."/>
        </authorList>
    </citation>
    <scope>NUCLEOTIDE SEQUENCE [LARGE SCALE GENOMIC DNA]</scope>
    <source>
        <strain evidence="1 2">SWB005</strain>
    </source>
</reference>
<dbReference type="Proteomes" id="UP000237968">
    <property type="component" value="Unassembled WGS sequence"/>
</dbReference>
<protein>
    <submittedName>
        <fullName evidence="1">Uncharacterized protein</fullName>
    </submittedName>
</protein>
<proteinExistence type="predicted"/>
<gene>
    <name evidence="1" type="ORF">ENSA5_07290</name>
</gene>
<evidence type="ECO:0000313" key="1">
    <source>
        <dbReference type="EMBL" id="PRQ04498.1"/>
    </source>
</evidence>
<comment type="caution">
    <text evidence="1">The sequence shown here is derived from an EMBL/GenBank/DDBJ whole genome shotgun (WGS) entry which is preliminary data.</text>
</comment>
<evidence type="ECO:0000313" key="2">
    <source>
        <dbReference type="Proteomes" id="UP000237968"/>
    </source>
</evidence>
<keyword evidence="2" id="KW-1185">Reference proteome</keyword>
<accession>A0A2S9YHB2</accession>
<dbReference type="EMBL" id="PVNK01000037">
    <property type="protein sequence ID" value="PRQ04498.1"/>
    <property type="molecule type" value="Genomic_DNA"/>
</dbReference>
<dbReference type="AlphaFoldDB" id="A0A2S9YHB2"/>
<name>A0A2S9YHB2_9BACT</name>
<organism evidence="1 2">
    <name type="scientific">Enhygromyxa salina</name>
    <dbReference type="NCBI Taxonomy" id="215803"/>
    <lineage>
        <taxon>Bacteria</taxon>
        <taxon>Pseudomonadati</taxon>
        <taxon>Myxococcota</taxon>
        <taxon>Polyangia</taxon>
        <taxon>Nannocystales</taxon>
        <taxon>Nannocystaceae</taxon>
        <taxon>Enhygromyxa</taxon>
    </lineage>
</organism>